<evidence type="ECO:0000256" key="1">
    <source>
        <dbReference type="ARBA" id="ARBA00009369"/>
    </source>
</evidence>
<evidence type="ECO:0000256" key="5">
    <source>
        <dbReference type="PIRNR" id="PIRNR038471"/>
    </source>
</evidence>
<evidence type="ECO:0000256" key="3">
    <source>
        <dbReference type="ARBA" id="ARBA00022960"/>
    </source>
</evidence>
<sequence length="267" mass="29882">MLVLVLISLILLSIGHYTQWLSPIRSYINVFSTPFYWVTNLPSKTVEWFDEYIVSRETLIKKNRQLRKKLLIQQTKLQKMAALYSENIRLRELMNSSKLLQDEVLIAELMGISPDPKVHKVIINKGVLDKVYVGQAVLDAFGLMGQVVSVTYNTAEVLFITDNAHAIPVYINRNGVRTVVEGVGDLYSLRLSYVPNTMDIVAGDLLVSSGLGGRFPAGYPVARVDSVNYDPGQPFSTVYAKPTAQLNRSRHVLLVFREGHVGLGTTQ</sequence>
<dbReference type="EMBL" id="MDLC01000018">
    <property type="protein sequence ID" value="ODS23897.1"/>
    <property type="molecule type" value="Genomic_DNA"/>
</dbReference>
<accession>A0A1D2QQP1</accession>
<dbReference type="NCBIfam" id="TIGR00219">
    <property type="entry name" value="mreC"/>
    <property type="match status" value="1"/>
</dbReference>
<proteinExistence type="inferred from homology"/>
<evidence type="ECO:0000256" key="4">
    <source>
        <dbReference type="ARBA" id="ARBA00032089"/>
    </source>
</evidence>
<dbReference type="STRING" id="62101.AB835_06615"/>
<keyword evidence="3 5" id="KW-0133">Cell shape</keyword>
<dbReference type="PIRSF" id="PIRSF038471">
    <property type="entry name" value="MreC"/>
    <property type="match status" value="1"/>
</dbReference>
<dbReference type="Gene3D" id="2.40.10.340">
    <property type="entry name" value="Rod shape-determining protein MreC, domain 1"/>
    <property type="match status" value="1"/>
</dbReference>
<organism evidence="7 8">
    <name type="scientific">Candidatus Endobugula sertula</name>
    <name type="common">Bugula neritina bacterial symbiont</name>
    <dbReference type="NCBI Taxonomy" id="62101"/>
    <lineage>
        <taxon>Bacteria</taxon>
        <taxon>Pseudomonadati</taxon>
        <taxon>Pseudomonadota</taxon>
        <taxon>Gammaproteobacteria</taxon>
        <taxon>Cellvibrionales</taxon>
        <taxon>Cellvibrionaceae</taxon>
        <taxon>Candidatus Endobugula</taxon>
    </lineage>
</organism>
<evidence type="ECO:0000256" key="2">
    <source>
        <dbReference type="ARBA" id="ARBA00013855"/>
    </source>
</evidence>
<dbReference type="InterPro" id="IPR055342">
    <property type="entry name" value="MreC_beta-barrel_core"/>
</dbReference>
<dbReference type="InterPro" id="IPR042177">
    <property type="entry name" value="Cell/Rod_1"/>
</dbReference>
<dbReference type="GO" id="GO:0008360">
    <property type="term" value="P:regulation of cell shape"/>
    <property type="evidence" value="ECO:0007669"/>
    <property type="project" value="UniProtKB-KW"/>
</dbReference>
<evidence type="ECO:0000259" key="6">
    <source>
        <dbReference type="Pfam" id="PF04085"/>
    </source>
</evidence>
<feature type="domain" description="Rod shape-determining protein MreC beta-barrel core" evidence="6">
    <location>
        <begin position="111"/>
        <end position="255"/>
    </location>
</feature>
<comment type="similarity">
    <text evidence="1 5">Belongs to the MreC family.</text>
</comment>
<dbReference type="Pfam" id="PF04085">
    <property type="entry name" value="MreC"/>
    <property type="match status" value="1"/>
</dbReference>
<evidence type="ECO:0000313" key="8">
    <source>
        <dbReference type="Proteomes" id="UP000242502"/>
    </source>
</evidence>
<dbReference type="AlphaFoldDB" id="A0A1D2QQP1"/>
<dbReference type="Proteomes" id="UP000242502">
    <property type="component" value="Unassembled WGS sequence"/>
</dbReference>
<dbReference type="InterPro" id="IPR007221">
    <property type="entry name" value="MreC"/>
</dbReference>
<dbReference type="GO" id="GO:0005886">
    <property type="term" value="C:plasma membrane"/>
    <property type="evidence" value="ECO:0007669"/>
    <property type="project" value="TreeGrafter"/>
</dbReference>
<evidence type="ECO:0000313" key="7">
    <source>
        <dbReference type="EMBL" id="ODS23897.1"/>
    </source>
</evidence>
<dbReference type="InterPro" id="IPR042175">
    <property type="entry name" value="Cell/Rod_MreC_2"/>
</dbReference>
<protein>
    <recommendedName>
        <fullName evidence="2 5">Cell shape-determining protein MreC</fullName>
    </recommendedName>
    <alternativeName>
        <fullName evidence="4 5">Cell shape protein MreC</fullName>
    </alternativeName>
</protein>
<dbReference type="PANTHER" id="PTHR34138:SF1">
    <property type="entry name" value="CELL SHAPE-DETERMINING PROTEIN MREC"/>
    <property type="match status" value="1"/>
</dbReference>
<reference evidence="7 8" key="1">
    <citation type="journal article" date="2016" name="Appl. Environ. Microbiol.">
        <title>Lack of Overt Genome Reduction in the Bryostatin-Producing Bryozoan Symbiont "Candidatus Endobugula sertula".</title>
        <authorList>
            <person name="Miller I.J."/>
            <person name="Vanee N."/>
            <person name="Fong S.S."/>
            <person name="Lim-Fong G.E."/>
            <person name="Kwan J.C."/>
        </authorList>
    </citation>
    <scope>NUCLEOTIDE SEQUENCE [LARGE SCALE GENOMIC DNA]</scope>
    <source>
        <strain evidence="7">AB1-4</strain>
    </source>
</reference>
<dbReference type="PANTHER" id="PTHR34138">
    <property type="entry name" value="CELL SHAPE-DETERMINING PROTEIN MREC"/>
    <property type="match status" value="1"/>
</dbReference>
<name>A0A1D2QQP1_9GAMM</name>
<dbReference type="Gene3D" id="2.40.10.350">
    <property type="entry name" value="Rod shape-determining protein MreC, domain 2"/>
    <property type="match status" value="1"/>
</dbReference>
<gene>
    <name evidence="7" type="ORF">AB835_06615</name>
</gene>
<comment type="function">
    <text evidence="5">Involved in formation and maintenance of cell shape.</text>
</comment>
<comment type="caution">
    <text evidence="7">The sequence shown here is derived from an EMBL/GenBank/DDBJ whole genome shotgun (WGS) entry which is preliminary data.</text>
</comment>